<accession>A0A0A4A9T3</accession>
<keyword evidence="2" id="KW-1185">Reference proteome</keyword>
<dbReference type="SUPFAM" id="SSF160631">
    <property type="entry name" value="SMI1/KNR4-like"/>
    <property type="match status" value="1"/>
</dbReference>
<organism evidence="1 2">
    <name type="scientific">Erwinia typographi</name>
    <dbReference type="NCBI Taxonomy" id="371042"/>
    <lineage>
        <taxon>Bacteria</taxon>
        <taxon>Pseudomonadati</taxon>
        <taxon>Pseudomonadota</taxon>
        <taxon>Gammaproteobacteria</taxon>
        <taxon>Enterobacterales</taxon>
        <taxon>Erwiniaceae</taxon>
        <taxon>Erwinia</taxon>
    </lineage>
</organism>
<dbReference type="InterPro" id="IPR037883">
    <property type="entry name" value="Knr4/Smi1-like_sf"/>
</dbReference>
<protein>
    <recommendedName>
        <fullName evidence="3">Knr4/Smi1-like domain-containing protein</fullName>
    </recommendedName>
</protein>
<evidence type="ECO:0000313" key="1">
    <source>
        <dbReference type="EMBL" id="KGT94593.1"/>
    </source>
</evidence>
<proteinExistence type="predicted"/>
<dbReference type="EMBL" id="JRUQ01000027">
    <property type="protein sequence ID" value="KGT94593.1"/>
    <property type="molecule type" value="Genomic_DNA"/>
</dbReference>
<name>A0A0A4A9T3_9GAMM</name>
<dbReference type="RefSeq" id="WP_034890691.1">
    <property type="nucleotide sequence ID" value="NZ_JRUQ01000027.1"/>
</dbReference>
<evidence type="ECO:0008006" key="3">
    <source>
        <dbReference type="Google" id="ProtNLM"/>
    </source>
</evidence>
<dbReference type="AlphaFoldDB" id="A0A0A4A9T3"/>
<reference evidence="1 2" key="1">
    <citation type="submission" date="2014-10" db="EMBL/GenBank/DDBJ databases">
        <title>Genome sequence of Erwinia typographi M043b.</title>
        <authorList>
            <person name="Chan K.-G."/>
            <person name="Tan W.-S."/>
        </authorList>
    </citation>
    <scope>NUCLEOTIDE SEQUENCE [LARGE SCALE GENOMIC DNA]</scope>
    <source>
        <strain evidence="1 2">M043b</strain>
    </source>
</reference>
<dbReference type="eggNOG" id="ENOG5032VGR">
    <property type="taxonomic scope" value="Bacteria"/>
</dbReference>
<sequence length="187" mass="21356">MSDIHNTLENFVDTCKKYSISGHFEVIDDLDKIYPDNLPRSAEMDYFYKNYNPEELKIETGFTPIKIYGVTYLEKAQTGYGYLTDNYIVIGDDLGGGKPIIAVTDDKNTPIFANYDVGEPFRIADDFCDFVTSLTELIELVYGSYNIFDIADDNDEIKKDFTDKLKSAISPIIGDNNFNAFYDYFYG</sequence>
<dbReference type="Proteomes" id="UP000030351">
    <property type="component" value="Unassembled WGS sequence"/>
</dbReference>
<dbReference type="Gene3D" id="3.40.1580.10">
    <property type="entry name" value="SMI1/KNR4-like"/>
    <property type="match status" value="1"/>
</dbReference>
<evidence type="ECO:0000313" key="2">
    <source>
        <dbReference type="Proteomes" id="UP000030351"/>
    </source>
</evidence>
<comment type="caution">
    <text evidence="1">The sequence shown here is derived from an EMBL/GenBank/DDBJ whole genome shotgun (WGS) entry which is preliminary data.</text>
</comment>
<dbReference type="OrthoDB" id="6612321at2"/>
<gene>
    <name evidence="1" type="ORF">NG99_08240</name>
</gene>